<dbReference type="Gene3D" id="3.40.30.10">
    <property type="entry name" value="Glutaredoxin"/>
    <property type="match status" value="1"/>
</dbReference>
<dbReference type="GO" id="GO:0045454">
    <property type="term" value="P:cell redox homeostasis"/>
    <property type="evidence" value="ECO:0007669"/>
    <property type="project" value="TreeGrafter"/>
</dbReference>
<dbReference type="CDD" id="cd02947">
    <property type="entry name" value="TRX_family"/>
    <property type="match status" value="1"/>
</dbReference>
<evidence type="ECO:0000259" key="4">
    <source>
        <dbReference type="PROSITE" id="PS51352"/>
    </source>
</evidence>
<dbReference type="GO" id="GO:0015035">
    <property type="term" value="F:protein-disulfide reductase activity"/>
    <property type="evidence" value="ECO:0007669"/>
    <property type="project" value="TreeGrafter"/>
</dbReference>
<dbReference type="EMBL" id="WPAF01000038">
    <property type="protein sequence ID" value="KAF0132963.1"/>
    <property type="molecule type" value="Genomic_DNA"/>
</dbReference>
<dbReference type="GO" id="GO:0005829">
    <property type="term" value="C:cytosol"/>
    <property type="evidence" value="ECO:0007669"/>
    <property type="project" value="TreeGrafter"/>
</dbReference>
<feature type="signal peptide" evidence="3">
    <location>
        <begin position="1"/>
        <end position="20"/>
    </location>
</feature>
<dbReference type="PANTHER" id="PTHR45663">
    <property type="entry name" value="GEO12009P1"/>
    <property type="match status" value="1"/>
</dbReference>
<dbReference type="Pfam" id="PF00085">
    <property type="entry name" value="Thioredoxin"/>
    <property type="match status" value="1"/>
</dbReference>
<dbReference type="PROSITE" id="PS51352">
    <property type="entry name" value="THIOREDOXIN_2"/>
    <property type="match status" value="1"/>
</dbReference>
<dbReference type="Proteomes" id="UP000488506">
    <property type="component" value="Unassembled WGS sequence"/>
</dbReference>
<dbReference type="InterPro" id="IPR036249">
    <property type="entry name" value="Thioredoxin-like_sf"/>
</dbReference>
<comment type="caution">
    <text evidence="5">The sequence shown here is derived from an EMBL/GenBank/DDBJ whole genome shotgun (WGS) entry which is preliminary data.</text>
</comment>
<evidence type="ECO:0000313" key="6">
    <source>
        <dbReference type="Proteomes" id="UP000488506"/>
    </source>
</evidence>
<feature type="domain" description="Thioredoxin" evidence="4">
    <location>
        <begin position="10"/>
        <end position="126"/>
    </location>
</feature>
<name>A0A833NXZ0_UNCSA</name>
<gene>
    <name evidence="5" type="ORF">FD145_1498</name>
</gene>
<organism evidence="5 6">
    <name type="scientific">Candidatus Saganbacteria bacterium</name>
    <dbReference type="NCBI Taxonomy" id="2575572"/>
    <lineage>
        <taxon>Bacteria</taxon>
        <taxon>Bacillati</taxon>
        <taxon>Saganbacteria</taxon>
    </lineage>
</organism>
<evidence type="ECO:0000313" key="5">
    <source>
        <dbReference type="EMBL" id="KAF0132963.1"/>
    </source>
</evidence>
<reference evidence="5 6" key="1">
    <citation type="submission" date="2019-12" db="EMBL/GenBank/DDBJ databases">
        <authorList>
            <person name="Wolfe R."/>
            <person name="Danczak R."/>
            <person name="Wilkins M."/>
        </authorList>
    </citation>
    <scope>NUCLEOTIDE SEQUENCE [LARGE SCALE GENOMIC DNA]</scope>
    <source>
        <strain evidence="5">X2_MaxBin.013</strain>
    </source>
</reference>
<dbReference type="SUPFAM" id="SSF52833">
    <property type="entry name" value="Thioredoxin-like"/>
    <property type="match status" value="1"/>
</dbReference>
<comment type="similarity">
    <text evidence="1">Belongs to the thioredoxin family.</text>
</comment>
<sequence length="128" mass="14786">MRNKLLAFVFFICLSSLGFAAIASNETFGLNKALKSNLPVIVKLGADWCYPCREMKPILIQLAKDFGDKAIFLDLDINKYRELAKEHKVMLIPTTLFYNNQGKFIYKHVGFINRDQIIKILKKNKMVR</sequence>
<keyword evidence="3" id="KW-0732">Signal</keyword>
<dbReference type="InterPro" id="IPR013766">
    <property type="entry name" value="Thioredoxin_domain"/>
</dbReference>
<protein>
    <submittedName>
        <fullName evidence="5">Thioredoxin 1</fullName>
    </submittedName>
</protein>
<feature type="chain" id="PRO_5032539780" evidence="3">
    <location>
        <begin position="21"/>
        <end position="128"/>
    </location>
</feature>
<dbReference type="PANTHER" id="PTHR45663:SF11">
    <property type="entry name" value="GEO12009P1"/>
    <property type="match status" value="1"/>
</dbReference>
<dbReference type="AlphaFoldDB" id="A0A833NXZ0"/>
<evidence type="ECO:0000256" key="3">
    <source>
        <dbReference type="SAM" id="SignalP"/>
    </source>
</evidence>
<evidence type="ECO:0000256" key="2">
    <source>
        <dbReference type="ARBA" id="ARBA00023284"/>
    </source>
</evidence>
<evidence type="ECO:0000256" key="1">
    <source>
        <dbReference type="ARBA" id="ARBA00008987"/>
    </source>
</evidence>
<proteinExistence type="inferred from homology"/>
<accession>A0A833NXZ0</accession>
<keyword evidence="2" id="KW-0676">Redox-active center</keyword>